<feature type="compositionally biased region" description="Polar residues" evidence="8">
    <location>
        <begin position="22"/>
        <end position="31"/>
    </location>
</feature>
<feature type="compositionally biased region" description="Basic and acidic residues" evidence="8">
    <location>
        <begin position="11"/>
        <end position="21"/>
    </location>
</feature>
<comment type="similarity">
    <text evidence="7">Belongs to the PMEI family.</text>
</comment>
<evidence type="ECO:0000256" key="4">
    <source>
        <dbReference type="ARBA" id="ARBA00022729"/>
    </source>
</evidence>
<dbReference type="EMBL" id="JBEDUW010000005">
    <property type="protein sequence ID" value="KAK9925986.1"/>
    <property type="molecule type" value="Genomic_DNA"/>
</dbReference>
<evidence type="ECO:0000256" key="5">
    <source>
        <dbReference type="ARBA" id="ARBA00023157"/>
    </source>
</evidence>
<dbReference type="EC" id="3.1.1.11" evidence="3"/>
<dbReference type="AlphaFoldDB" id="A0AAW1WPR6"/>
<dbReference type="GO" id="GO:0030599">
    <property type="term" value="F:pectinesterase activity"/>
    <property type="evidence" value="ECO:0007669"/>
    <property type="project" value="UniProtKB-EC"/>
</dbReference>
<evidence type="ECO:0000256" key="9">
    <source>
        <dbReference type="SAM" id="Phobius"/>
    </source>
</evidence>
<dbReference type="InterPro" id="IPR051955">
    <property type="entry name" value="PME_Inhibitor"/>
</dbReference>
<gene>
    <name evidence="11" type="ORF">M0R45_023242</name>
</gene>
<keyword evidence="5" id="KW-1015">Disulfide bond</keyword>
<evidence type="ECO:0000256" key="3">
    <source>
        <dbReference type="ARBA" id="ARBA00013229"/>
    </source>
</evidence>
<evidence type="ECO:0000256" key="2">
    <source>
        <dbReference type="ARBA" id="ARBA00007786"/>
    </source>
</evidence>
<feature type="region of interest" description="Disordered" evidence="8">
    <location>
        <begin position="11"/>
        <end position="31"/>
    </location>
</feature>
<dbReference type="GO" id="GO:0004857">
    <property type="term" value="F:enzyme inhibitor activity"/>
    <property type="evidence" value="ECO:0007669"/>
    <property type="project" value="InterPro"/>
</dbReference>
<feature type="transmembrane region" description="Helical" evidence="9">
    <location>
        <begin position="37"/>
        <end position="62"/>
    </location>
</feature>
<dbReference type="CDD" id="cd15798">
    <property type="entry name" value="PMEI-like_3"/>
    <property type="match status" value="1"/>
</dbReference>
<dbReference type="PANTHER" id="PTHR31080">
    <property type="entry name" value="PECTINESTERASE INHIBITOR-LIKE"/>
    <property type="match status" value="1"/>
</dbReference>
<reference evidence="11 12" key="1">
    <citation type="journal article" date="2023" name="G3 (Bethesda)">
        <title>A chromosome-length genome assembly and annotation of blackberry (Rubus argutus, cv. 'Hillquist').</title>
        <authorList>
            <person name="Bruna T."/>
            <person name="Aryal R."/>
            <person name="Dudchenko O."/>
            <person name="Sargent D.J."/>
            <person name="Mead D."/>
            <person name="Buti M."/>
            <person name="Cavallini A."/>
            <person name="Hytonen T."/>
            <person name="Andres J."/>
            <person name="Pham M."/>
            <person name="Weisz D."/>
            <person name="Mascagni F."/>
            <person name="Usai G."/>
            <person name="Natali L."/>
            <person name="Bassil N."/>
            <person name="Fernandez G.E."/>
            <person name="Lomsadze A."/>
            <person name="Armour M."/>
            <person name="Olukolu B."/>
            <person name="Poorten T."/>
            <person name="Britton C."/>
            <person name="Davik J."/>
            <person name="Ashrafi H."/>
            <person name="Aiden E.L."/>
            <person name="Borodovsky M."/>
            <person name="Worthington M."/>
        </authorList>
    </citation>
    <scope>NUCLEOTIDE SEQUENCE [LARGE SCALE GENOMIC DNA]</scope>
    <source>
        <strain evidence="11">PI 553951</strain>
    </source>
</reference>
<evidence type="ECO:0000313" key="12">
    <source>
        <dbReference type="Proteomes" id="UP001457282"/>
    </source>
</evidence>
<evidence type="ECO:0000256" key="6">
    <source>
        <dbReference type="ARBA" id="ARBA00023180"/>
    </source>
</evidence>
<dbReference type="Pfam" id="PF04043">
    <property type="entry name" value="PMEI"/>
    <property type="match status" value="1"/>
</dbReference>
<keyword evidence="9" id="KW-1133">Transmembrane helix</keyword>
<comment type="similarity">
    <text evidence="2">In the C-terminal section; belongs to the pectinesterase family.</text>
</comment>
<evidence type="ECO:0000259" key="10">
    <source>
        <dbReference type="SMART" id="SM00856"/>
    </source>
</evidence>
<feature type="domain" description="Pectinesterase inhibitor" evidence="10">
    <location>
        <begin position="78"/>
        <end position="226"/>
    </location>
</feature>
<dbReference type="InterPro" id="IPR035513">
    <property type="entry name" value="Invertase/methylesterase_inhib"/>
</dbReference>
<evidence type="ECO:0000256" key="8">
    <source>
        <dbReference type="SAM" id="MobiDB-lite"/>
    </source>
</evidence>
<sequence>MDSINVFKGYDKVNPEHHQEDQAQLSNQKTQQPKRPIISTLIISALVGLTFVIGLMLVALIYESTTEPPDESPSLSNSFESTIKTVCNVTRYPDSCFTSISSLNHSPKPDPESIFKLSLRVSISELSHLSLVLKTMNSDAAIRDCRDQVEDALSRLNDSVSATELGPGEEALTEAKVKDIQTWISSAVTDQETCLDGLEEMGSTVFDQVKKKMKRSMEFTSNSLAIVANFKAILDEFHIPLH</sequence>
<organism evidence="11 12">
    <name type="scientific">Rubus argutus</name>
    <name type="common">Southern blackberry</name>
    <dbReference type="NCBI Taxonomy" id="59490"/>
    <lineage>
        <taxon>Eukaryota</taxon>
        <taxon>Viridiplantae</taxon>
        <taxon>Streptophyta</taxon>
        <taxon>Embryophyta</taxon>
        <taxon>Tracheophyta</taxon>
        <taxon>Spermatophyta</taxon>
        <taxon>Magnoliopsida</taxon>
        <taxon>eudicotyledons</taxon>
        <taxon>Gunneridae</taxon>
        <taxon>Pentapetalae</taxon>
        <taxon>rosids</taxon>
        <taxon>fabids</taxon>
        <taxon>Rosales</taxon>
        <taxon>Rosaceae</taxon>
        <taxon>Rosoideae</taxon>
        <taxon>Rosoideae incertae sedis</taxon>
        <taxon>Rubus</taxon>
    </lineage>
</organism>
<keyword evidence="9" id="KW-0812">Transmembrane</keyword>
<evidence type="ECO:0000313" key="11">
    <source>
        <dbReference type="EMBL" id="KAK9925986.1"/>
    </source>
</evidence>
<proteinExistence type="inferred from homology"/>
<name>A0AAW1WPR6_RUBAR</name>
<dbReference type="NCBIfam" id="TIGR01614">
    <property type="entry name" value="PME_inhib"/>
    <property type="match status" value="1"/>
</dbReference>
<dbReference type="Gene3D" id="1.20.140.40">
    <property type="entry name" value="Invertase/pectin methylesterase inhibitor family protein"/>
    <property type="match status" value="1"/>
</dbReference>
<protein>
    <recommendedName>
        <fullName evidence="3">pectinesterase</fullName>
        <ecNumber evidence="3">3.1.1.11</ecNumber>
    </recommendedName>
</protein>
<evidence type="ECO:0000256" key="1">
    <source>
        <dbReference type="ARBA" id="ARBA00006027"/>
    </source>
</evidence>
<dbReference type="SMART" id="SM00856">
    <property type="entry name" value="PMEI"/>
    <property type="match status" value="1"/>
</dbReference>
<comment type="similarity">
    <text evidence="1">In the N-terminal section; belongs to the PMEI family.</text>
</comment>
<dbReference type="PANTHER" id="PTHR31080:SF303">
    <property type="entry name" value="PECTINESTERASE 1-LIKE"/>
    <property type="match status" value="1"/>
</dbReference>
<dbReference type="SUPFAM" id="SSF101148">
    <property type="entry name" value="Plant invertase/pectin methylesterase inhibitor"/>
    <property type="match status" value="1"/>
</dbReference>
<evidence type="ECO:0000256" key="7">
    <source>
        <dbReference type="ARBA" id="ARBA00038471"/>
    </source>
</evidence>
<accession>A0AAW1WPR6</accession>
<keyword evidence="12" id="KW-1185">Reference proteome</keyword>
<keyword evidence="9" id="KW-0472">Membrane</keyword>
<keyword evidence="6" id="KW-0325">Glycoprotein</keyword>
<dbReference type="FunFam" id="1.20.140.40:FF:000010">
    <property type="entry name" value="Pectinesterase"/>
    <property type="match status" value="1"/>
</dbReference>
<keyword evidence="4" id="KW-0732">Signal</keyword>
<dbReference type="InterPro" id="IPR006501">
    <property type="entry name" value="Pectinesterase_inhib_dom"/>
</dbReference>
<comment type="caution">
    <text evidence="11">The sequence shown here is derived from an EMBL/GenBank/DDBJ whole genome shotgun (WGS) entry which is preliminary data.</text>
</comment>
<dbReference type="Proteomes" id="UP001457282">
    <property type="component" value="Unassembled WGS sequence"/>
</dbReference>